<feature type="domain" description="CFAP74 fourth Ig-like" evidence="2">
    <location>
        <begin position="777"/>
        <end position="842"/>
    </location>
</feature>
<comment type="caution">
    <text evidence="3">The sequence shown here is derived from an EMBL/GenBank/DDBJ whole genome shotgun (WGS) entry which is preliminary data.</text>
</comment>
<protein>
    <recommendedName>
        <fullName evidence="2">CFAP74 fourth Ig-like domain-containing protein</fullName>
    </recommendedName>
</protein>
<feature type="region of interest" description="Disordered" evidence="1">
    <location>
        <begin position="1357"/>
        <end position="1384"/>
    </location>
</feature>
<feature type="compositionally biased region" description="Basic residues" evidence="1">
    <location>
        <begin position="1433"/>
        <end position="1442"/>
    </location>
</feature>
<dbReference type="Pfam" id="PF24798">
    <property type="entry name" value="Ig-CFAP74_4th"/>
    <property type="match status" value="1"/>
</dbReference>
<evidence type="ECO:0000313" key="3">
    <source>
        <dbReference type="EMBL" id="KAL1502831.1"/>
    </source>
</evidence>
<keyword evidence="4" id="KW-1185">Reference proteome</keyword>
<reference evidence="3 4" key="1">
    <citation type="submission" date="2024-05" db="EMBL/GenBank/DDBJ databases">
        <title>Genetic variation in Jamaican populations of the coffee berry borer (Hypothenemus hampei).</title>
        <authorList>
            <person name="Errbii M."/>
            <person name="Myrie A."/>
        </authorList>
    </citation>
    <scope>NUCLEOTIDE SEQUENCE [LARGE SCALE GENOMIC DNA]</scope>
    <source>
        <strain evidence="3">JA-Hopewell-2020-01-JO</strain>
        <tissue evidence="3">Whole body</tissue>
    </source>
</reference>
<evidence type="ECO:0000256" key="1">
    <source>
        <dbReference type="SAM" id="MobiDB-lite"/>
    </source>
</evidence>
<dbReference type="InterPro" id="IPR056310">
    <property type="entry name" value="Ig-CFAP74_4th"/>
</dbReference>
<dbReference type="InterPro" id="IPR013783">
    <property type="entry name" value="Ig-like_fold"/>
</dbReference>
<organism evidence="3 4">
    <name type="scientific">Hypothenemus hampei</name>
    <name type="common">Coffee berry borer</name>
    <dbReference type="NCBI Taxonomy" id="57062"/>
    <lineage>
        <taxon>Eukaryota</taxon>
        <taxon>Metazoa</taxon>
        <taxon>Ecdysozoa</taxon>
        <taxon>Arthropoda</taxon>
        <taxon>Hexapoda</taxon>
        <taxon>Insecta</taxon>
        <taxon>Pterygota</taxon>
        <taxon>Neoptera</taxon>
        <taxon>Endopterygota</taxon>
        <taxon>Coleoptera</taxon>
        <taxon>Polyphaga</taxon>
        <taxon>Cucujiformia</taxon>
        <taxon>Curculionidae</taxon>
        <taxon>Scolytinae</taxon>
        <taxon>Hypothenemus</taxon>
    </lineage>
</organism>
<feature type="compositionally biased region" description="Basic residues" evidence="1">
    <location>
        <begin position="1093"/>
        <end position="1114"/>
    </location>
</feature>
<proteinExistence type="predicted"/>
<evidence type="ECO:0000313" key="4">
    <source>
        <dbReference type="Proteomes" id="UP001566132"/>
    </source>
</evidence>
<dbReference type="PANTHER" id="PTHR22538">
    <property type="entry name" value="CILIA- AND FLAGELLA-ASSOCIATED PROTEIN 74"/>
    <property type="match status" value="1"/>
</dbReference>
<evidence type="ECO:0000259" key="2">
    <source>
        <dbReference type="Pfam" id="PF24798"/>
    </source>
</evidence>
<dbReference type="Gene3D" id="2.60.40.10">
    <property type="entry name" value="Immunoglobulins"/>
    <property type="match status" value="1"/>
</dbReference>
<dbReference type="Proteomes" id="UP001566132">
    <property type="component" value="Unassembled WGS sequence"/>
</dbReference>
<feature type="region of interest" description="Disordered" evidence="1">
    <location>
        <begin position="1093"/>
        <end position="1126"/>
    </location>
</feature>
<name>A0ABD1EVN9_HYPHA</name>
<feature type="compositionally biased region" description="Basic residues" evidence="1">
    <location>
        <begin position="1357"/>
        <end position="1373"/>
    </location>
</feature>
<accession>A0ABD1EVN9</accession>
<sequence>MPVLINFVDDYAEESNEECKETIIDNALESIRKHEEESDYKLKAFIDDFIKSEEYQAYAKEKHRIQKKTKATQCELNEIIVECHHKEKIDKYPLTEERKKMYAFKLHFGKYLEKLKRKRAIEKQEQSVQIIKAKIQEARRIFEYTQEFRAKNKKNAERKILQKYSIKFDIDLTKLNDATKIKLLERFKKCDRMINERKQQTEKNMKKIIEKLINERKFEKAKDLKPVKRIRLWKELVIDDMEVKGTKIDLVPKKQLNVQAEIPVKVDETIIESINEPSKKQGKKKKKKKDKTKKKVKLNKAIRKTVKDKGKRKKLGNKLVLPKIPIINQRRRIFPENIGQLIDIIEEFRHFDGTMENEHMTHYSYKKLKRDTKILFRPQTVLFQNFEKNRCYTKIISITNISSRIKKVRFVRYQFPNEYDSVAFDLENFGILKLFTGCSIKFYLKFQPYDPTKSYSGLLEFLSYDTRLCEYYQFDIKLRCVPKYSQLKITPTMVNFGNIPIWKANDGHAKILKLENKGLKPCVVVIKKIFDPLGMDALLDEENKENNTPKSSCSSMNVAQDILEDCLLNSENNFQFENSYFSLGPLEEKRLKILFKNASYVGNYMEQFVADVYERFENILLLSGCQIISLHSEITGHFLTATPEFLDFGTCMLNSCYQMSFDLHNGSSSSQAVIIKIPSHLSEMIQSDISTIFMPSKSTRTIFLRFRPRNSIFQRYSDVNKSNCLLNFYVQICIASKLHQDVPPINLEVYAITDSFEDLTITCESTENLSNFLNTILIDLGDCSVYETIWTDIYLSNNTASTQFCGFVDLPQIVTLEPNLGFCKLHSGQRKKFKLYFSPEVKDFPNYPMGSLRNSIFFFKVKLETVASLGQLERQKTNNKEVSSEQFINEHTSLVDSDSDFEEKLTFNDVSESMMVYKHSNFFYRNSGRISNNPDSNIDTPLFYQTKKTKDVSDIDTVLNYRNFLIVETNSRREVWFKVNLRRPLLEFSHQFVEFPDTPPGSYSMMEVTLSALNREIDQLCNPMKNRLQYKAHFQFYGDSEEIQIEPGCGVLNSGQSIKITLLARPNIPKENIEKTAKQLKYEEILHRKKGKNLKKKNKGLTKTSHKKKMKKVKKNSDKDTKSTNEPTIAVKEDELTLNYLDLYPAEMVYWRSMEPYYIKATFVCLVEYETQKMHKKQDRLYLDAICKVTRPEFRLDLNQQRLDFGNCLIGSSITKIITIQNITYRNISPKFTLLNPFGSFPIPYIPDKLPPEHFLKIPLTFKPHNTEQVNEFVEISTSYTVIPLILCGKGWAPSLRITPEYGVFRLSVKGRGLGKLHLTIENTSEGQTRAEVRFEKLFEIEGTLKVIKEDKLEKVKTKKENKKKESKLRRKEQHSNTLSEKELESIKDFQKTKGDCHIDLKLPQNNTISIQSGSSHTVTLFYGTSEAIKKRKLERSKKKSKEKNSTAKSNVSSHKEDKDTKHYIAQYNIKVGDTFIKTLIVICSIKD</sequence>
<dbReference type="EMBL" id="JBDJPC010000005">
    <property type="protein sequence ID" value="KAL1502831.1"/>
    <property type="molecule type" value="Genomic_DNA"/>
</dbReference>
<dbReference type="PANTHER" id="PTHR22538:SF0">
    <property type="entry name" value="CILIA- AND FLAGELLA-ASSOCIATED PROTEIN 74"/>
    <property type="match status" value="1"/>
</dbReference>
<gene>
    <name evidence="3" type="ORF">ABEB36_007918</name>
</gene>
<feature type="region of interest" description="Disordered" evidence="1">
    <location>
        <begin position="1433"/>
        <end position="1458"/>
    </location>
</feature>